<dbReference type="Proteomes" id="UP001595698">
    <property type="component" value="Unassembled WGS sequence"/>
</dbReference>
<dbReference type="EMBL" id="JBHSBC010000013">
    <property type="protein sequence ID" value="MFC3981397.1"/>
    <property type="molecule type" value="Genomic_DNA"/>
</dbReference>
<proteinExistence type="predicted"/>
<gene>
    <name evidence="1" type="ORF">ACFOYY_14760</name>
</gene>
<reference evidence="2" key="1">
    <citation type="journal article" date="2019" name="Int. J. Syst. Evol. Microbiol.">
        <title>The Global Catalogue of Microorganisms (GCM) 10K type strain sequencing project: providing services to taxonomists for standard genome sequencing and annotation.</title>
        <authorList>
            <consortium name="The Broad Institute Genomics Platform"/>
            <consortium name="The Broad Institute Genome Sequencing Center for Infectious Disease"/>
            <person name="Wu L."/>
            <person name="Ma J."/>
        </authorList>
    </citation>
    <scope>NUCLEOTIDE SEQUENCE [LARGE SCALE GENOMIC DNA]</scope>
    <source>
        <strain evidence="2">TBRC 7912</strain>
    </source>
</reference>
<evidence type="ECO:0000313" key="2">
    <source>
        <dbReference type="Proteomes" id="UP001595698"/>
    </source>
</evidence>
<accession>A0ABV8F261</accession>
<sequence>MTFTFPGCPRCGAQLDGGPVLFHCSACGRAVYAADLDLEVTARPLVPVVTL</sequence>
<protein>
    <submittedName>
        <fullName evidence="1">Uncharacterized protein</fullName>
    </submittedName>
</protein>
<dbReference type="RefSeq" id="WP_386190063.1">
    <property type="nucleotide sequence ID" value="NZ_JBHSBC010000013.1"/>
</dbReference>
<organism evidence="1 2">
    <name type="scientific">Streptosporangium jomthongense</name>
    <dbReference type="NCBI Taxonomy" id="1193683"/>
    <lineage>
        <taxon>Bacteria</taxon>
        <taxon>Bacillati</taxon>
        <taxon>Actinomycetota</taxon>
        <taxon>Actinomycetes</taxon>
        <taxon>Streptosporangiales</taxon>
        <taxon>Streptosporangiaceae</taxon>
        <taxon>Streptosporangium</taxon>
    </lineage>
</organism>
<keyword evidence="2" id="KW-1185">Reference proteome</keyword>
<comment type="caution">
    <text evidence="1">The sequence shown here is derived from an EMBL/GenBank/DDBJ whole genome shotgun (WGS) entry which is preliminary data.</text>
</comment>
<name>A0ABV8F261_9ACTN</name>
<evidence type="ECO:0000313" key="1">
    <source>
        <dbReference type="EMBL" id="MFC3981397.1"/>
    </source>
</evidence>